<keyword evidence="5" id="KW-1185">Reference proteome</keyword>
<comment type="caution">
    <text evidence="4">The sequence shown here is derived from an EMBL/GenBank/DDBJ whole genome shotgun (WGS) entry which is preliminary data.</text>
</comment>
<evidence type="ECO:0000259" key="3">
    <source>
        <dbReference type="Pfam" id="PF19272"/>
    </source>
</evidence>
<evidence type="ECO:0000256" key="1">
    <source>
        <dbReference type="ARBA" id="ARBA00022801"/>
    </source>
</evidence>
<feature type="non-terminal residue" evidence="4">
    <location>
        <position position="128"/>
    </location>
</feature>
<dbReference type="Proteomes" id="UP001217089">
    <property type="component" value="Unassembled WGS sequence"/>
</dbReference>
<evidence type="ECO:0000313" key="4">
    <source>
        <dbReference type="EMBL" id="KAJ8312504.1"/>
    </source>
</evidence>
<proteinExistence type="predicted"/>
<dbReference type="PANTHER" id="PTHR10340">
    <property type="entry name" value="SPHINGOMYELIN PHOSPHODIESTERASE"/>
    <property type="match status" value="1"/>
</dbReference>
<accession>A0ABQ9F551</accession>
<dbReference type="Pfam" id="PF19272">
    <property type="entry name" value="ASMase_C"/>
    <property type="match status" value="1"/>
</dbReference>
<keyword evidence="1" id="KW-0378">Hydrolase</keyword>
<evidence type="ECO:0000313" key="5">
    <source>
        <dbReference type="Proteomes" id="UP001217089"/>
    </source>
</evidence>
<dbReference type="InterPro" id="IPR045473">
    <property type="entry name" value="ASM_C"/>
</dbReference>
<feature type="domain" description="Sphingomyelin phosphodiesterase C-terminal" evidence="3">
    <location>
        <begin position="22"/>
        <end position="75"/>
    </location>
</feature>
<name>A0ABQ9F551_TEGGR</name>
<dbReference type="PANTHER" id="PTHR10340:SF34">
    <property type="entry name" value="SPHINGOMYELIN PHOSPHODIESTERASE"/>
    <property type="match status" value="1"/>
</dbReference>
<dbReference type="EMBL" id="JARBDR010000440">
    <property type="protein sequence ID" value="KAJ8312504.1"/>
    <property type="molecule type" value="Genomic_DNA"/>
</dbReference>
<gene>
    <name evidence="4" type="ORF">KUTeg_009877</name>
</gene>
<organism evidence="4 5">
    <name type="scientific">Tegillarca granosa</name>
    <name type="common">Malaysian cockle</name>
    <name type="synonym">Anadara granosa</name>
    <dbReference type="NCBI Taxonomy" id="220873"/>
    <lineage>
        <taxon>Eukaryota</taxon>
        <taxon>Metazoa</taxon>
        <taxon>Spiralia</taxon>
        <taxon>Lophotrochozoa</taxon>
        <taxon>Mollusca</taxon>
        <taxon>Bivalvia</taxon>
        <taxon>Autobranchia</taxon>
        <taxon>Pteriomorphia</taxon>
        <taxon>Arcoida</taxon>
        <taxon>Arcoidea</taxon>
        <taxon>Arcidae</taxon>
        <taxon>Tegillarca</taxon>
    </lineage>
</organism>
<sequence>MVYDDVKFTRPVSVIYVPGSVTTFSNLNPGYRIYTIDGFYENSTWSVLDYSNYYLNLTDVNKSNKPKWSLEYNAKIFFSLNHAINCTMGWLGFLQHYNKLAPSSLCTGSCKTDILCLLKTGRSGDPNL</sequence>
<protein>
    <recommendedName>
        <fullName evidence="3">Sphingomyelin phosphodiesterase C-terminal domain-containing protein</fullName>
    </recommendedName>
</protein>
<reference evidence="4 5" key="1">
    <citation type="submission" date="2022-12" db="EMBL/GenBank/DDBJ databases">
        <title>Chromosome-level genome of Tegillarca granosa.</title>
        <authorList>
            <person name="Kim J."/>
        </authorList>
    </citation>
    <scope>NUCLEOTIDE SEQUENCE [LARGE SCALE GENOMIC DNA]</scope>
    <source>
        <strain evidence="4">Teg-2019</strain>
        <tissue evidence="4">Adductor muscle</tissue>
    </source>
</reference>
<evidence type="ECO:0000256" key="2">
    <source>
        <dbReference type="ARBA" id="ARBA00023180"/>
    </source>
</evidence>
<keyword evidence="2" id="KW-0325">Glycoprotein</keyword>